<feature type="compositionally biased region" description="Basic and acidic residues" evidence="1">
    <location>
        <begin position="78"/>
        <end position="88"/>
    </location>
</feature>
<organism evidence="2 3">
    <name type="scientific">Triticum urartu</name>
    <name type="common">Red wild einkorn</name>
    <name type="synonym">Crithodium urartu</name>
    <dbReference type="NCBI Taxonomy" id="4572"/>
    <lineage>
        <taxon>Eukaryota</taxon>
        <taxon>Viridiplantae</taxon>
        <taxon>Streptophyta</taxon>
        <taxon>Embryophyta</taxon>
        <taxon>Tracheophyta</taxon>
        <taxon>Spermatophyta</taxon>
        <taxon>Magnoliopsida</taxon>
        <taxon>Liliopsida</taxon>
        <taxon>Poales</taxon>
        <taxon>Poaceae</taxon>
        <taxon>BOP clade</taxon>
        <taxon>Pooideae</taxon>
        <taxon>Triticodae</taxon>
        <taxon>Triticeae</taxon>
        <taxon>Triticinae</taxon>
        <taxon>Triticum</taxon>
    </lineage>
</organism>
<accession>A0A8R7PSK6</accession>
<reference evidence="2" key="2">
    <citation type="submission" date="2018-03" db="EMBL/GenBank/DDBJ databases">
        <title>The Triticum urartu genome reveals the dynamic nature of wheat genome evolution.</title>
        <authorList>
            <person name="Ling H."/>
            <person name="Ma B."/>
            <person name="Shi X."/>
            <person name="Liu H."/>
            <person name="Dong L."/>
            <person name="Sun H."/>
            <person name="Cao Y."/>
            <person name="Gao Q."/>
            <person name="Zheng S."/>
            <person name="Li Y."/>
            <person name="Yu Y."/>
            <person name="Du H."/>
            <person name="Qi M."/>
            <person name="Li Y."/>
            <person name="Yu H."/>
            <person name="Cui Y."/>
            <person name="Wang N."/>
            <person name="Chen C."/>
            <person name="Wu H."/>
            <person name="Zhao Y."/>
            <person name="Zhang J."/>
            <person name="Li Y."/>
            <person name="Zhou W."/>
            <person name="Zhang B."/>
            <person name="Hu W."/>
            <person name="Eijk M."/>
            <person name="Tang J."/>
            <person name="Witsenboer H."/>
            <person name="Zhao S."/>
            <person name="Li Z."/>
            <person name="Zhang A."/>
            <person name="Wang D."/>
            <person name="Liang C."/>
        </authorList>
    </citation>
    <scope>NUCLEOTIDE SEQUENCE [LARGE SCALE GENOMIC DNA]</scope>
    <source>
        <strain evidence="2">cv. G1812</strain>
    </source>
</reference>
<sequence length="165" mass="18396">MPNNYYERSLLFTDKTIKLFKANMAGSDGDNFVPQIKKPAGQKKKKPPKKASAPVKDEEEEVADPKDRLAAYNLGDSSPEHSAREIGKQRKGKKGRNEPNKKGATKKGMSSLAKISNEEIAEPHHESEDGGLPCKLRKKLKEESLLPKSRRRLPSKRGHQLKAKA</sequence>
<evidence type="ECO:0000313" key="3">
    <source>
        <dbReference type="Proteomes" id="UP000015106"/>
    </source>
</evidence>
<dbReference type="Proteomes" id="UP000015106">
    <property type="component" value="Chromosome 3"/>
</dbReference>
<dbReference type="Gramene" id="TuG1812G0300002224.01.T02">
    <property type="protein sequence ID" value="TuG1812G0300002224.01.T02"/>
    <property type="gene ID" value="TuG1812G0300002224.01"/>
</dbReference>
<feature type="region of interest" description="Disordered" evidence="1">
    <location>
        <begin position="25"/>
        <end position="165"/>
    </location>
</feature>
<feature type="compositionally biased region" description="Basic residues" evidence="1">
    <location>
        <begin position="148"/>
        <end position="165"/>
    </location>
</feature>
<proteinExistence type="predicted"/>
<reference evidence="3" key="1">
    <citation type="journal article" date="2013" name="Nature">
        <title>Draft genome of the wheat A-genome progenitor Triticum urartu.</title>
        <authorList>
            <person name="Ling H.Q."/>
            <person name="Zhao S."/>
            <person name="Liu D."/>
            <person name="Wang J."/>
            <person name="Sun H."/>
            <person name="Zhang C."/>
            <person name="Fan H."/>
            <person name="Li D."/>
            <person name="Dong L."/>
            <person name="Tao Y."/>
            <person name="Gao C."/>
            <person name="Wu H."/>
            <person name="Li Y."/>
            <person name="Cui Y."/>
            <person name="Guo X."/>
            <person name="Zheng S."/>
            <person name="Wang B."/>
            <person name="Yu K."/>
            <person name="Liang Q."/>
            <person name="Yang W."/>
            <person name="Lou X."/>
            <person name="Chen J."/>
            <person name="Feng M."/>
            <person name="Jian J."/>
            <person name="Zhang X."/>
            <person name="Luo G."/>
            <person name="Jiang Y."/>
            <person name="Liu J."/>
            <person name="Wang Z."/>
            <person name="Sha Y."/>
            <person name="Zhang B."/>
            <person name="Wu H."/>
            <person name="Tang D."/>
            <person name="Shen Q."/>
            <person name="Xue P."/>
            <person name="Zou S."/>
            <person name="Wang X."/>
            <person name="Liu X."/>
            <person name="Wang F."/>
            <person name="Yang Y."/>
            <person name="An X."/>
            <person name="Dong Z."/>
            <person name="Zhang K."/>
            <person name="Zhang X."/>
            <person name="Luo M.C."/>
            <person name="Dvorak J."/>
            <person name="Tong Y."/>
            <person name="Wang J."/>
            <person name="Yang H."/>
            <person name="Li Z."/>
            <person name="Wang D."/>
            <person name="Zhang A."/>
            <person name="Wang J."/>
        </authorList>
    </citation>
    <scope>NUCLEOTIDE SEQUENCE</scope>
    <source>
        <strain evidence="3">cv. G1812</strain>
    </source>
</reference>
<dbReference type="AlphaFoldDB" id="A0A8R7PSK6"/>
<evidence type="ECO:0000313" key="2">
    <source>
        <dbReference type="EnsemblPlants" id="TuG1812G0300002224.01.T02"/>
    </source>
</evidence>
<feature type="compositionally biased region" description="Basic residues" evidence="1">
    <location>
        <begin position="40"/>
        <end position="49"/>
    </location>
</feature>
<evidence type="ECO:0000256" key="1">
    <source>
        <dbReference type="SAM" id="MobiDB-lite"/>
    </source>
</evidence>
<name>A0A8R7PSK6_TRIUA</name>
<reference evidence="2" key="3">
    <citation type="submission" date="2022-06" db="UniProtKB">
        <authorList>
            <consortium name="EnsemblPlants"/>
        </authorList>
    </citation>
    <scope>IDENTIFICATION</scope>
</reference>
<keyword evidence="3" id="KW-1185">Reference proteome</keyword>
<dbReference type="EnsemblPlants" id="TuG1812G0300002224.01.T02">
    <property type="protein sequence ID" value="TuG1812G0300002224.01.T02"/>
    <property type="gene ID" value="TuG1812G0300002224.01"/>
</dbReference>
<protein>
    <submittedName>
        <fullName evidence="2">Uncharacterized protein</fullName>
    </submittedName>
</protein>